<gene>
    <name evidence="2" type="ORF">BT63DRAFT_424862</name>
</gene>
<dbReference type="Pfam" id="PF00106">
    <property type="entry name" value="adh_short"/>
    <property type="match status" value="1"/>
</dbReference>
<dbReference type="Proteomes" id="UP000799302">
    <property type="component" value="Unassembled WGS sequence"/>
</dbReference>
<name>A0A6A6UC27_9PEZI</name>
<dbReference type="OrthoDB" id="191139at2759"/>
<dbReference type="AlphaFoldDB" id="A0A6A6UC27"/>
<evidence type="ECO:0000313" key="2">
    <source>
        <dbReference type="EMBL" id="KAF2669151.1"/>
    </source>
</evidence>
<reference evidence="2" key="1">
    <citation type="journal article" date="2020" name="Stud. Mycol.">
        <title>101 Dothideomycetes genomes: a test case for predicting lifestyles and emergence of pathogens.</title>
        <authorList>
            <person name="Haridas S."/>
            <person name="Albert R."/>
            <person name="Binder M."/>
            <person name="Bloem J."/>
            <person name="Labutti K."/>
            <person name="Salamov A."/>
            <person name="Andreopoulos B."/>
            <person name="Baker S."/>
            <person name="Barry K."/>
            <person name="Bills G."/>
            <person name="Bluhm B."/>
            <person name="Cannon C."/>
            <person name="Castanera R."/>
            <person name="Culley D."/>
            <person name="Daum C."/>
            <person name="Ezra D."/>
            <person name="Gonzalez J."/>
            <person name="Henrissat B."/>
            <person name="Kuo A."/>
            <person name="Liang C."/>
            <person name="Lipzen A."/>
            <person name="Lutzoni F."/>
            <person name="Magnuson J."/>
            <person name="Mondo S."/>
            <person name="Nolan M."/>
            <person name="Ohm R."/>
            <person name="Pangilinan J."/>
            <person name="Park H.-J."/>
            <person name="Ramirez L."/>
            <person name="Alfaro M."/>
            <person name="Sun H."/>
            <person name="Tritt A."/>
            <person name="Yoshinaga Y."/>
            <person name="Zwiers L.-H."/>
            <person name="Turgeon B."/>
            <person name="Goodwin S."/>
            <person name="Spatafora J."/>
            <person name="Crous P."/>
            <person name="Grigoriev I."/>
        </authorList>
    </citation>
    <scope>NUCLEOTIDE SEQUENCE</scope>
    <source>
        <strain evidence="2">CBS 115976</strain>
    </source>
</reference>
<keyword evidence="3" id="KW-1185">Reference proteome</keyword>
<dbReference type="GO" id="GO:0016491">
    <property type="term" value="F:oxidoreductase activity"/>
    <property type="evidence" value="ECO:0007669"/>
    <property type="project" value="TreeGrafter"/>
</dbReference>
<evidence type="ECO:0000313" key="3">
    <source>
        <dbReference type="Proteomes" id="UP000799302"/>
    </source>
</evidence>
<organism evidence="2 3">
    <name type="scientific">Microthyrium microscopicum</name>
    <dbReference type="NCBI Taxonomy" id="703497"/>
    <lineage>
        <taxon>Eukaryota</taxon>
        <taxon>Fungi</taxon>
        <taxon>Dikarya</taxon>
        <taxon>Ascomycota</taxon>
        <taxon>Pezizomycotina</taxon>
        <taxon>Dothideomycetes</taxon>
        <taxon>Dothideomycetes incertae sedis</taxon>
        <taxon>Microthyriales</taxon>
        <taxon>Microthyriaceae</taxon>
        <taxon>Microthyrium</taxon>
    </lineage>
</organism>
<dbReference type="InterPro" id="IPR036291">
    <property type="entry name" value="NAD(P)-bd_dom_sf"/>
</dbReference>
<accession>A0A6A6UC27</accession>
<dbReference type="PANTHER" id="PTHR43544:SF32">
    <property type="entry name" value="CHAIN DEHYDROGENASE, PUTATIVE (AFU_ORTHOLOGUE AFUA_5G01530)-RELATED"/>
    <property type="match status" value="1"/>
</dbReference>
<dbReference type="GO" id="GO:0019748">
    <property type="term" value="P:secondary metabolic process"/>
    <property type="evidence" value="ECO:0007669"/>
    <property type="project" value="TreeGrafter"/>
</dbReference>
<dbReference type="Gene3D" id="3.40.50.720">
    <property type="entry name" value="NAD(P)-binding Rossmann-like Domain"/>
    <property type="match status" value="1"/>
</dbReference>
<comment type="similarity">
    <text evidence="1">Belongs to the short-chain dehydrogenases/reductases (SDR) family.</text>
</comment>
<dbReference type="SUPFAM" id="SSF51735">
    <property type="entry name" value="NAD(P)-binding Rossmann-fold domains"/>
    <property type="match status" value="1"/>
</dbReference>
<dbReference type="PANTHER" id="PTHR43544">
    <property type="entry name" value="SHORT-CHAIN DEHYDROGENASE/REDUCTASE"/>
    <property type="match status" value="1"/>
</dbReference>
<proteinExistence type="inferred from homology"/>
<dbReference type="InterPro" id="IPR051468">
    <property type="entry name" value="Fungal_SecMetab_SDRs"/>
</dbReference>
<dbReference type="GO" id="GO:0005737">
    <property type="term" value="C:cytoplasm"/>
    <property type="evidence" value="ECO:0007669"/>
    <property type="project" value="TreeGrafter"/>
</dbReference>
<dbReference type="InterPro" id="IPR002347">
    <property type="entry name" value="SDR_fam"/>
</dbReference>
<sequence>MTTLLVLLTGGNTGLGYQTVKQLAQAGYKVLLGARSEEKARDAVQKILTEDNTIDASLIEPLSIDLDNDDSIAAAAKLVDSKFGHIDILINNAAHTGLANGQKTLREKMATAYNSNVIGTNLVIDAFVPLLQKSTASAPGRRIVNVSSSLGSVTLAQDKTKLWRAMQKLYEPYSLTKSALNLLTWYKIKELDGQNIAIVTTSPGYCATNLNEHAGVREARDGAKDIFEAATTGTFETMNGKFFELSSSGGEIPW</sequence>
<dbReference type="EMBL" id="MU004235">
    <property type="protein sequence ID" value="KAF2669151.1"/>
    <property type="molecule type" value="Genomic_DNA"/>
</dbReference>
<dbReference type="PRINTS" id="PR00081">
    <property type="entry name" value="GDHRDH"/>
</dbReference>
<protein>
    <submittedName>
        <fullName evidence="2">NAD(P)-binding protein</fullName>
    </submittedName>
</protein>
<evidence type="ECO:0000256" key="1">
    <source>
        <dbReference type="ARBA" id="ARBA00006484"/>
    </source>
</evidence>